<dbReference type="Pfam" id="PF04434">
    <property type="entry name" value="SWIM"/>
    <property type="match status" value="1"/>
</dbReference>
<feature type="non-terminal residue" evidence="4">
    <location>
        <position position="1"/>
    </location>
</feature>
<keyword evidence="1" id="KW-0863">Zinc-finger</keyword>
<feature type="region of interest" description="Disordered" evidence="2">
    <location>
        <begin position="89"/>
        <end position="108"/>
    </location>
</feature>
<evidence type="ECO:0000256" key="2">
    <source>
        <dbReference type="SAM" id="MobiDB-lite"/>
    </source>
</evidence>
<accession>S4PDK3</accession>
<dbReference type="AlphaFoldDB" id="S4PDK3"/>
<dbReference type="PROSITE" id="PS50966">
    <property type="entry name" value="ZF_SWIM"/>
    <property type="match status" value="1"/>
</dbReference>
<sequence length="108" mass="12292">ISSDSTSKVYLIRNENAGSIDCNQSWSTFDEYKRHSIAFQKTTLPDSDWEKGSCDCPQFFTKYMCKHILGLAIRLKLTTPPLDAKAVAIERKRKRGRPTKSKPALILQ</sequence>
<reference evidence="4" key="1">
    <citation type="journal article" date="2013" name="BMC Genomics">
        <title>Unscrambling butterfly oogenesis.</title>
        <authorList>
            <person name="Carter J.M."/>
            <person name="Baker S.C."/>
            <person name="Pink R."/>
            <person name="Carter D.R."/>
            <person name="Collins A."/>
            <person name="Tomlin J."/>
            <person name="Gibbs M."/>
            <person name="Breuker C.J."/>
        </authorList>
    </citation>
    <scope>NUCLEOTIDE SEQUENCE</scope>
    <source>
        <tissue evidence="4">Ovary</tissue>
    </source>
</reference>
<reference evidence="4" key="2">
    <citation type="submission" date="2013-05" db="EMBL/GenBank/DDBJ databases">
        <authorList>
            <person name="Carter J.-M."/>
            <person name="Baker S.C."/>
            <person name="Pink R."/>
            <person name="Carter D.R.F."/>
            <person name="Collins A."/>
            <person name="Tomlin J."/>
            <person name="Gibbs M."/>
            <person name="Breuker C.J."/>
        </authorList>
    </citation>
    <scope>NUCLEOTIDE SEQUENCE</scope>
    <source>
        <tissue evidence="4">Ovary</tissue>
    </source>
</reference>
<dbReference type="GO" id="GO:0008270">
    <property type="term" value="F:zinc ion binding"/>
    <property type="evidence" value="ECO:0007669"/>
    <property type="project" value="UniProtKB-KW"/>
</dbReference>
<protein>
    <recommendedName>
        <fullName evidence="3">SWIM-type domain-containing protein</fullName>
    </recommendedName>
</protein>
<dbReference type="EMBL" id="GAIX01007455">
    <property type="protein sequence ID" value="JAA85105.1"/>
    <property type="molecule type" value="Transcribed_RNA"/>
</dbReference>
<keyword evidence="1" id="KW-0479">Metal-binding</keyword>
<evidence type="ECO:0000259" key="3">
    <source>
        <dbReference type="PROSITE" id="PS50966"/>
    </source>
</evidence>
<keyword evidence="1" id="KW-0862">Zinc</keyword>
<evidence type="ECO:0000256" key="1">
    <source>
        <dbReference type="PROSITE-ProRule" id="PRU00325"/>
    </source>
</evidence>
<evidence type="ECO:0000313" key="4">
    <source>
        <dbReference type="EMBL" id="JAA85105.1"/>
    </source>
</evidence>
<feature type="compositionally biased region" description="Basic residues" evidence="2">
    <location>
        <begin position="91"/>
        <end position="100"/>
    </location>
</feature>
<dbReference type="InterPro" id="IPR007527">
    <property type="entry name" value="Znf_SWIM"/>
</dbReference>
<name>S4PDK3_9NEOP</name>
<proteinExistence type="predicted"/>
<feature type="domain" description="SWIM-type" evidence="3">
    <location>
        <begin position="39"/>
        <end position="76"/>
    </location>
</feature>
<organism evidence="4">
    <name type="scientific">Pararge aegeria</name>
    <name type="common">speckled wood butterfly</name>
    <dbReference type="NCBI Taxonomy" id="116150"/>
    <lineage>
        <taxon>Eukaryota</taxon>
        <taxon>Metazoa</taxon>
        <taxon>Ecdysozoa</taxon>
        <taxon>Arthropoda</taxon>
        <taxon>Hexapoda</taxon>
        <taxon>Insecta</taxon>
        <taxon>Pterygota</taxon>
        <taxon>Neoptera</taxon>
        <taxon>Endopterygota</taxon>
        <taxon>Lepidoptera</taxon>
        <taxon>Glossata</taxon>
        <taxon>Ditrysia</taxon>
        <taxon>Papilionoidea</taxon>
        <taxon>Nymphalidae</taxon>
        <taxon>Satyrinae</taxon>
        <taxon>Satyrini</taxon>
        <taxon>Parargina</taxon>
        <taxon>Pararge</taxon>
    </lineage>
</organism>